<dbReference type="InterPro" id="IPR004441">
    <property type="entry name" value="rRNA_MeTrfase_TrmH"/>
</dbReference>
<dbReference type="InterPro" id="IPR029028">
    <property type="entry name" value="Alpha/beta_knot_MTases"/>
</dbReference>
<dbReference type="GO" id="GO:0006396">
    <property type="term" value="P:RNA processing"/>
    <property type="evidence" value="ECO:0007669"/>
    <property type="project" value="InterPro"/>
</dbReference>
<evidence type="ECO:0000259" key="3">
    <source>
        <dbReference type="Pfam" id="PF00588"/>
    </source>
</evidence>
<dbReference type="EMBL" id="LCLH01000002">
    <property type="protein sequence ID" value="KKU14272.1"/>
    <property type="molecule type" value="Genomic_DNA"/>
</dbReference>
<dbReference type="InterPro" id="IPR001537">
    <property type="entry name" value="SpoU_MeTrfase"/>
</dbReference>
<comment type="caution">
    <text evidence="4">The sequence shown here is derived from an EMBL/GenBank/DDBJ whole genome shotgun (WGS) entry which is preliminary data.</text>
</comment>
<evidence type="ECO:0000256" key="2">
    <source>
        <dbReference type="ARBA" id="ARBA00022679"/>
    </source>
</evidence>
<dbReference type="Proteomes" id="UP000034911">
    <property type="component" value="Unassembled WGS sequence"/>
</dbReference>
<accession>A0A0G1N1P5</accession>
<dbReference type="PANTHER" id="PTHR46429:SF1">
    <property type="entry name" value="23S RRNA (GUANOSINE-2'-O-)-METHYLTRANSFERASE RLMB"/>
    <property type="match status" value="1"/>
</dbReference>
<keyword evidence="1 4" id="KW-0489">Methyltransferase</keyword>
<organism evidence="4 5">
    <name type="scientific">Candidatus Magasanikbacteria bacterium GW2011_GWC2_45_8</name>
    <dbReference type="NCBI Taxonomy" id="1619050"/>
    <lineage>
        <taxon>Bacteria</taxon>
        <taxon>Candidatus Magasanikiibacteriota</taxon>
    </lineage>
</organism>
<dbReference type="STRING" id="1619050.UX20_C0002G0009"/>
<dbReference type="GO" id="GO:0003723">
    <property type="term" value="F:RNA binding"/>
    <property type="evidence" value="ECO:0007669"/>
    <property type="project" value="InterPro"/>
</dbReference>
<dbReference type="PANTHER" id="PTHR46429">
    <property type="entry name" value="23S RRNA (GUANOSINE-2'-O-)-METHYLTRANSFERASE RLMB"/>
    <property type="match status" value="1"/>
</dbReference>
<evidence type="ECO:0000256" key="1">
    <source>
        <dbReference type="ARBA" id="ARBA00022603"/>
    </source>
</evidence>
<proteinExistence type="predicted"/>
<sequence length="153" mass="16753">MKAQGEIYVILPNIRSRFNVGSIFRTADAVGVRKIFLTGYTPRPPHSKIDKVALGATESVPWAYFRQTAPLIKKLKAEGVQIIALEKTRGSVSLYKIIPKFPCALIVGNEVEGVTARVRKFADAVVHLPMRGVKESLNVSVAFGAAAYVIRSK</sequence>
<dbReference type="CDD" id="cd18097">
    <property type="entry name" value="SpoU-like"/>
    <property type="match status" value="1"/>
</dbReference>
<evidence type="ECO:0000313" key="4">
    <source>
        <dbReference type="EMBL" id="KKU14272.1"/>
    </source>
</evidence>
<dbReference type="GO" id="GO:0005829">
    <property type="term" value="C:cytosol"/>
    <property type="evidence" value="ECO:0007669"/>
    <property type="project" value="TreeGrafter"/>
</dbReference>
<dbReference type="GO" id="GO:0008173">
    <property type="term" value="F:RNA methyltransferase activity"/>
    <property type="evidence" value="ECO:0007669"/>
    <property type="project" value="InterPro"/>
</dbReference>
<feature type="domain" description="tRNA/rRNA methyltransferase SpoU type" evidence="3">
    <location>
        <begin position="7"/>
        <end position="148"/>
    </location>
</feature>
<evidence type="ECO:0000313" key="5">
    <source>
        <dbReference type="Proteomes" id="UP000034911"/>
    </source>
</evidence>
<dbReference type="Gene3D" id="3.40.1280.10">
    <property type="match status" value="1"/>
</dbReference>
<dbReference type="GO" id="GO:0032259">
    <property type="term" value="P:methylation"/>
    <property type="evidence" value="ECO:0007669"/>
    <property type="project" value="UniProtKB-KW"/>
</dbReference>
<dbReference type="Pfam" id="PF00588">
    <property type="entry name" value="SpoU_methylase"/>
    <property type="match status" value="1"/>
</dbReference>
<name>A0A0G1N1P5_9BACT</name>
<reference evidence="4 5" key="1">
    <citation type="journal article" date="2015" name="Nature">
        <title>rRNA introns, odd ribosomes, and small enigmatic genomes across a large radiation of phyla.</title>
        <authorList>
            <person name="Brown C.T."/>
            <person name="Hug L.A."/>
            <person name="Thomas B.C."/>
            <person name="Sharon I."/>
            <person name="Castelle C.J."/>
            <person name="Singh A."/>
            <person name="Wilkins M.J."/>
            <person name="Williams K.H."/>
            <person name="Banfield J.F."/>
        </authorList>
    </citation>
    <scope>NUCLEOTIDE SEQUENCE [LARGE SCALE GENOMIC DNA]</scope>
</reference>
<protein>
    <submittedName>
        <fullName evidence="4">tRNA/rRNA methyltransferase</fullName>
    </submittedName>
</protein>
<dbReference type="SUPFAM" id="SSF75217">
    <property type="entry name" value="alpha/beta knot"/>
    <property type="match status" value="1"/>
</dbReference>
<gene>
    <name evidence="4" type="ORF">UX20_C0002G0009</name>
</gene>
<dbReference type="AlphaFoldDB" id="A0A0G1N1P5"/>
<keyword evidence="2 4" id="KW-0808">Transferase</keyword>
<dbReference type="InterPro" id="IPR029026">
    <property type="entry name" value="tRNA_m1G_MTases_N"/>
</dbReference>